<dbReference type="EMBL" id="SBLB01000004">
    <property type="protein sequence ID" value="RYC68895.1"/>
    <property type="molecule type" value="Genomic_DNA"/>
</dbReference>
<accession>A0A4Q2UMX0</accession>
<name>A0A4Q2UMX0_9BACT</name>
<dbReference type="InterPro" id="IPR051604">
    <property type="entry name" value="Ergot_Alk_Oxidoreductase"/>
</dbReference>
<evidence type="ECO:0000313" key="2">
    <source>
        <dbReference type="EMBL" id="RYC68895.1"/>
    </source>
</evidence>
<comment type="caution">
    <text evidence="2">The sequence shown here is derived from an EMBL/GenBank/DDBJ whole genome shotgun (WGS) entry which is preliminary data.</text>
</comment>
<evidence type="ECO:0000259" key="1">
    <source>
        <dbReference type="Pfam" id="PF13460"/>
    </source>
</evidence>
<evidence type="ECO:0000313" key="3">
    <source>
        <dbReference type="Proteomes" id="UP000290407"/>
    </source>
</evidence>
<dbReference type="SUPFAM" id="SSF51735">
    <property type="entry name" value="NAD(P)-binding Rossmann-fold domains"/>
    <property type="match status" value="1"/>
</dbReference>
<sequence>MKIAIAAATGNIGSRVASAVAAGGATPVLLGRDAAKLTALGIDGAILSITDVSDVDQVTAATRDCDALLWIVPPVNHVGSLADWYRRVTQAGVAAVSRNGIKRVVLVSSLGAGAGENLGTISFISDTERAFNALPTNVLTLRPGYFMENLLLQTHSLLEQGAFHFTYDPDHDIPFISTDDIGDAAARYLLDPTWAGHWTLNLMGPENITLREVAVRLSNALSHPIRYERLALETVQDQLRQGGLTETVQQELLDLFVALGDPNGAYATPRTPEAHTPTRFEDFARTKLAPLLADAVW</sequence>
<protein>
    <recommendedName>
        <fullName evidence="1">NAD(P)-binding domain-containing protein</fullName>
    </recommendedName>
</protein>
<dbReference type="Pfam" id="PF13460">
    <property type="entry name" value="NAD_binding_10"/>
    <property type="match status" value="1"/>
</dbReference>
<dbReference type="RefSeq" id="WP_129602517.1">
    <property type="nucleotide sequence ID" value="NZ_SBLB01000004.1"/>
</dbReference>
<gene>
    <name evidence="2" type="ORF">EQG79_15935</name>
</gene>
<dbReference type="Gene3D" id="3.90.25.10">
    <property type="entry name" value="UDP-galactose 4-epimerase, domain 1"/>
    <property type="match status" value="1"/>
</dbReference>
<keyword evidence="3" id="KW-1185">Reference proteome</keyword>
<dbReference type="PANTHER" id="PTHR43162">
    <property type="match status" value="1"/>
</dbReference>
<feature type="domain" description="NAD(P)-binding" evidence="1">
    <location>
        <begin position="8"/>
        <end position="114"/>
    </location>
</feature>
<dbReference type="PANTHER" id="PTHR43162:SF1">
    <property type="entry name" value="PRESTALK A DIFFERENTIATION PROTEIN A"/>
    <property type="match status" value="1"/>
</dbReference>
<dbReference type="Gene3D" id="3.40.50.720">
    <property type="entry name" value="NAD(P)-binding Rossmann-like Domain"/>
    <property type="match status" value="1"/>
</dbReference>
<dbReference type="InterPro" id="IPR036291">
    <property type="entry name" value="NAD(P)-bd_dom_sf"/>
</dbReference>
<dbReference type="InterPro" id="IPR016040">
    <property type="entry name" value="NAD(P)-bd_dom"/>
</dbReference>
<organism evidence="2 3">
    <name type="scientific">Spirosoma sordidisoli</name>
    <dbReference type="NCBI Taxonomy" id="2502893"/>
    <lineage>
        <taxon>Bacteria</taxon>
        <taxon>Pseudomonadati</taxon>
        <taxon>Bacteroidota</taxon>
        <taxon>Cytophagia</taxon>
        <taxon>Cytophagales</taxon>
        <taxon>Cytophagaceae</taxon>
        <taxon>Spirosoma</taxon>
    </lineage>
</organism>
<dbReference type="Proteomes" id="UP000290407">
    <property type="component" value="Unassembled WGS sequence"/>
</dbReference>
<reference evidence="2 3" key="1">
    <citation type="submission" date="2019-01" db="EMBL/GenBank/DDBJ databases">
        <title>Spirosoma flava sp. nov., a propanil-degrading bacterium isolated from herbicide-contaminated soil.</title>
        <authorList>
            <person name="Zhang L."/>
            <person name="Jiang J.-D."/>
        </authorList>
    </citation>
    <scope>NUCLEOTIDE SEQUENCE [LARGE SCALE GENOMIC DNA]</scope>
    <source>
        <strain evidence="2 3">TY50</strain>
    </source>
</reference>
<proteinExistence type="predicted"/>
<dbReference type="AlphaFoldDB" id="A0A4Q2UMX0"/>